<comment type="subcellular location">
    <subcellularLocation>
        <location evidence="2">Cell membrane</location>
        <topology evidence="2">Single-pass type II membrane protein</topology>
    </subcellularLocation>
</comment>
<comment type="catalytic activity">
    <reaction evidence="1">
        <text>Hydrolysis of (1-&gt;3)-beta-D-glucosidic linkages in (1-&gt;3)-beta-D-glucans.</text>
        <dbReference type="EC" id="3.2.1.39"/>
    </reaction>
</comment>
<reference evidence="18" key="2">
    <citation type="submission" date="2010-07" db="EMBL/GenBank/DDBJ databases">
        <authorList>
            <consortium name="The Broad Institute Genome Sequencing Platform"/>
            <consortium name="Broad Institute Genome Sequencing Center for Infectious Disease"/>
            <person name="Ma L.-J."/>
            <person name="Dead R."/>
            <person name="Young S."/>
            <person name="Zeng Q."/>
            <person name="Koehrsen M."/>
            <person name="Alvarado L."/>
            <person name="Berlin A."/>
            <person name="Chapman S.B."/>
            <person name="Chen Z."/>
            <person name="Freedman E."/>
            <person name="Gellesch M."/>
            <person name="Goldberg J."/>
            <person name="Griggs A."/>
            <person name="Gujja S."/>
            <person name="Heilman E.R."/>
            <person name="Heiman D."/>
            <person name="Hepburn T."/>
            <person name="Howarth C."/>
            <person name="Jen D."/>
            <person name="Larson L."/>
            <person name="Mehta T."/>
            <person name="Neiman D."/>
            <person name="Pearson M."/>
            <person name="Roberts A."/>
            <person name="Saif S."/>
            <person name="Shea T."/>
            <person name="Shenoy N."/>
            <person name="Sisk P."/>
            <person name="Stolte C."/>
            <person name="Sykes S."/>
            <person name="Walk T."/>
            <person name="White J."/>
            <person name="Yandava C."/>
            <person name="Haas B."/>
            <person name="Nusbaum C."/>
            <person name="Birren B."/>
        </authorList>
    </citation>
    <scope>NUCLEOTIDE SEQUENCE</scope>
    <source>
        <strain evidence="18">R3-111a-1</strain>
    </source>
</reference>
<dbReference type="PANTHER" id="PTHR16631">
    <property type="entry name" value="GLUCAN 1,3-BETA-GLUCOSIDASE"/>
    <property type="match status" value="1"/>
</dbReference>
<keyword evidence="5" id="KW-1003">Cell membrane</keyword>
<dbReference type="HOGENOM" id="CLU_011476_0_0_1"/>
<reference evidence="19" key="5">
    <citation type="submission" date="2018-04" db="UniProtKB">
        <authorList>
            <consortium name="EnsemblFungi"/>
        </authorList>
    </citation>
    <scope>IDENTIFICATION</scope>
    <source>
        <strain evidence="19">R3-111a-1</strain>
    </source>
</reference>
<evidence type="ECO:0000256" key="16">
    <source>
        <dbReference type="SAM" id="MobiDB-lite"/>
    </source>
</evidence>
<comment type="function">
    <text evidence="13">Glucanases play a role in cell expansion during growth, in cell-cell fusion during mating, and in spore release during sporulation. This enzyme may be involved in beta-glucan degradation. Active on laminarin and lichenan.</text>
</comment>
<dbReference type="EMBL" id="GL385396">
    <property type="protein sequence ID" value="EJT79928.1"/>
    <property type="molecule type" value="Genomic_DNA"/>
</dbReference>
<dbReference type="GO" id="GO:0042973">
    <property type="term" value="F:glucan endo-1,3-beta-D-glucosidase activity"/>
    <property type="evidence" value="ECO:0007669"/>
    <property type="project" value="UniProtKB-EC"/>
</dbReference>
<comment type="similarity">
    <text evidence="3">Belongs to the glycosyl hydrolase 17 family.</text>
</comment>
<dbReference type="OrthoDB" id="68336at2759"/>
<organism evidence="18">
    <name type="scientific">Gaeumannomyces tritici (strain R3-111a-1)</name>
    <name type="common">Wheat and barley take-all root rot fungus</name>
    <name type="synonym">Gaeumannomyces graminis var. tritici</name>
    <dbReference type="NCBI Taxonomy" id="644352"/>
    <lineage>
        <taxon>Eukaryota</taxon>
        <taxon>Fungi</taxon>
        <taxon>Dikarya</taxon>
        <taxon>Ascomycota</taxon>
        <taxon>Pezizomycotina</taxon>
        <taxon>Sordariomycetes</taxon>
        <taxon>Sordariomycetidae</taxon>
        <taxon>Magnaporthales</taxon>
        <taxon>Magnaporthaceae</taxon>
        <taxon>Gaeumannomyces</taxon>
    </lineage>
</organism>
<dbReference type="VEuPathDB" id="FungiDB:GGTG_05010"/>
<feature type="compositionally biased region" description="Polar residues" evidence="16">
    <location>
        <begin position="144"/>
        <end position="156"/>
    </location>
</feature>
<dbReference type="GeneID" id="20345468"/>
<keyword evidence="8 17" id="KW-0472">Membrane</keyword>
<dbReference type="Proteomes" id="UP000006039">
    <property type="component" value="Unassembled WGS sequence"/>
</dbReference>
<dbReference type="GO" id="GO:0071555">
    <property type="term" value="P:cell wall organization"/>
    <property type="evidence" value="ECO:0007669"/>
    <property type="project" value="UniProtKB-KW"/>
</dbReference>
<proteinExistence type="inferred from homology"/>
<evidence type="ECO:0000256" key="8">
    <source>
        <dbReference type="ARBA" id="ARBA00023136"/>
    </source>
</evidence>
<reference evidence="19" key="4">
    <citation type="journal article" date="2015" name="G3 (Bethesda)">
        <title>Genome sequences of three phytopathogenic species of the Magnaporthaceae family of fungi.</title>
        <authorList>
            <person name="Okagaki L.H."/>
            <person name="Nunes C.C."/>
            <person name="Sailsbery J."/>
            <person name="Clay B."/>
            <person name="Brown D."/>
            <person name="John T."/>
            <person name="Oh Y."/>
            <person name="Young N."/>
            <person name="Fitzgerald M."/>
            <person name="Haas B.J."/>
            <person name="Zeng Q."/>
            <person name="Young S."/>
            <person name="Adiconis X."/>
            <person name="Fan L."/>
            <person name="Levin J.Z."/>
            <person name="Mitchell T.K."/>
            <person name="Okubara P.A."/>
            <person name="Farman M.L."/>
            <person name="Kohn L.M."/>
            <person name="Birren B."/>
            <person name="Ma L.-J."/>
            <person name="Dean R.A."/>
        </authorList>
    </citation>
    <scope>NUCLEOTIDE SEQUENCE</scope>
    <source>
        <strain evidence="19">R3-111a-1</strain>
    </source>
</reference>
<evidence type="ECO:0000256" key="9">
    <source>
        <dbReference type="ARBA" id="ARBA00023180"/>
    </source>
</evidence>
<dbReference type="Gene3D" id="3.20.20.80">
    <property type="entry name" value="Glycosidases"/>
    <property type="match status" value="1"/>
</dbReference>
<evidence type="ECO:0000256" key="2">
    <source>
        <dbReference type="ARBA" id="ARBA00004401"/>
    </source>
</evidence>
<dbReference type="GO" id="GO:0009277">
    <property type="term" value="C:fungal-type cell wall"/>
    <property type="evidence" value="ECO:0007669"/>
    <property type="project" value="TreeGrafter"/>
</dbReference>
<evidence type="ECO:0000313" key="18">
    <source>
        <dbReference type="EMBL" id="EJT79928.1"/>
    </source>
</evidence>
<keyword evidence="12" id="KW-0624">Polysaccharide degradation</keyword>
<dbReference type="FunFam" id="3.20.20.80:FF:000151">
    <property type="entry name" value="Glucan endo-1,3-beta-glucosidase btgC"/>
    <property type="match status" value="1"/>
</dbReference>
<evidence type="ECO:0000256" key="7">
    <source>
        <dbReference type="ARBA" id="ARBA00022968"/>
    </source>
</evidence>
<dbReference type="GO" id="GO:0000272">
    <property type="term" value="P:polysaccharide catabolic process"/>
    <property type="evidence" value="ECO:0007669"/>
    <property type="project" value="UniProtKB-KW"/>
</dbReference>
<dbReference type="InterPro" id="IPR050732">
    <property type="entry name" value="Beta-glucan_modifiers"/>
</dbReference>
<dbReference type="EnsemblFungi" id="EJT79928">
    <property type="protein sequence ID" value="EJT79928"/>
    <property type="gene ID" value="GGTG_05010"/>
</dbReference>
<accession>J3NUQ4</accession>
<feature type="region of interest" description="Disordered" evidence="16">
    <location>
        <begin position="280"/>
        <end position="304"/>
    </location>
</feature>
<evidence type="ECO:0000256" key="11">
    <source>
        <dbReference type="ARBA" id="ARBA00023316"/>
    </source>
</evidence>
<evidence type="ECO:0000256" key="17">
    <source>
        <dbReference type="SAM" id="Phobius"/>
    </source>
</evidence>
<feature type="region of interest" description="Disordered" evidence="16">
    <location>
        <begin position="1"/>
        <end position="161"/>
    </location>
</feature>
<reference evidence="20" key="1">
    <citation type="submission" date="2010-07" db="EMBL/GenBank/DDBJ databases">
        <title>The genome sequence of Gaeumannomyces graminis var. tritici strain R3-111a-1.</title>
        <authorList>
            <consortium name="The Broad Institute Genome Sequencing Platform"/>
            <person name="Ma L.-J."/>
            <person name="Dead R."/>
            <person name="Young S."/>
            <person name="Zeng Q."/>
            <person name="Koehrsen M."/>
            <person name="Alvarado L."/>
            <person name="Berlin A."/>
            <person name="Chapman S.B."/>
            <person name="Chen Z."/>
            <person name="Freedman E."/>
            <person name="Gellesch M."/>
            <person name="Goldberg J."/>
            <person name="Griggs A."/>
            <person name="Gujja S."/>
            <person name="Heilman E.R."/>
            <person name="Heiman D."/>
            <person name="Hepburn T."/>
            <person name="Howarth C."/>
            <person name="Jen D."/>
            <person name="Larson L."/>
            <person name="Mehta T."/>
            <person name="Neiman D."/>
            <person name="Pearson M."/>
            <person name="Roberts A."/>
            <person name="Saif S."/>
            <person name="Shea T."/>
            <person name="Shenoy N."/>
            <person name="Sisk P."/>
            <person name="Stolte C."/>
            <person name="Sykes S."/>
            <person name="Walk T."/>
            <person name="White J."/>
            <person name="Yandava C."/>
            <person name="Haas B."/>
            <person name="Nusbaum C."/>
            <person name="Birren B."/>
        </authorList>
    </citation>
    <scope>NUCLEOTIDE SEQUENCE [LARGE SCALE GENOMIC DNA]</scope>
    <source>
        <strain evidence="20">R3-111a-1</strain>
    </source>
</reference>
<feature type="compositionally biased region" description="Basic and acidic residues" evidence="16">
    <location>
        <begin position="1"/>
        <end position="15"/>
    </location>
</feature>
<keyword evidence="6" id="KW-0378">Hydrolase</keyword>
<feature type="region of interest" description="Disordered" evidence="16">
    <location>
        <begin position="177"/>
        <end position="247"/>
    </location>
</feature>
<evidence type="ECO:0000256" key="10">
    <source>
        <dbReference type="ARBA" id="ARBA00023277"/>
    </source>
</evidence>
<dbReference type="SUPFAM" id="SSF51445">
    <property type="entry name" value="(Trans)glycosidases"/>
    <property type="match status" value="1"/>
</dbReference>
<name>J3NUQ4_GAET3</name>
<dbReference type="PANTHER" id="PTHR16631:SF17">
    <property type="entry name" value="GLUCAN ENDO-1,3-BETA-GLUCOSIDASE BTGC"/>
    <property type="match status" value="1"/>
</dbReference>
<dbReference type="AlphaFoldDB" id="J3NUQ4"/>
<evidence type="ECO:0000313" key="20">
    <source>
        <dbReference type="Proteomes" id="UP000006039"/>
    </source>
</evidence>
<keyword evidence="17" id="KW-0812">Transmembrane</keyword>
<evidence type="ECO:0000256" key="12">
    <source>
        <dbReference type="ARBA" id="ARBA00023326"/>
    </source>
</evidence>
<sequence>MQRYRHDDPAEREPLDDPNAYFDSSPDRHQQYPQQQQQRGDHYAQDPYAQDPYAANQYNSTPPRAAVGAHRQPRSPPDAQHLRSERRRSRDQQNWGPAAHQSSPPNPDYVSPISPPQSAGLGDDGRHWGQESGRQRQGAAPQSRPESNVTPGSDNFSEAAPFGGMANIAYSVAERNARESGLKAMRTANPHQQPYPDQDYHDGHHHPAPYNDTADRDSHSSMSGLGAAAIPPGLSTPGATTPSKARHPADVVYTDDPYSGYSRPNQAALGVVNPHDIYDDGDDGLQYGRKSQRNSMLSLGNSSNRSRNNLAGAAAGAGAGLAAANGKPGGYGPVSGLGNNASHEEVHNLGGEKSWGMKPENKSKKWKIVVIIIVAIVVVAAIVCGILFGVVYRGGGNSNPSPGLSAADDQKQNGDLNANSAEIKAMMNNKNLHKVFMGMDYTPINTQYPECLKDPPSQNNITRDVAVLSQLTNTIRLYGTDCNQTEMVLTAIERLKLNSVKVWLGVWQDKNTTTNERQLTQMWDILDKYGEKPFKGLIVANEILFREEMTTTQLQKLLSDTRTKLKQKGMTLPVATSDLGRDWADTNLVQASDYIMANIHPFFGGQPAEGAADWTMAFWKNNIKVDKPEKEKNVIAEIGWPSQGGQRCPPELGKSCPKPAIASVPELNRILNDWVCPALNNGTNYFWFSAFDEPWKIRFNSKDENWEDHWGLMDVDRQLKDGIKIPDCGGKTAP</sequence>
<evidence type="ECO:0000313" key="19">
    <source>
        <dbReference type="EnsemblFungi" id="EJT79928"/>
    </source>
</evidence>
<feature type="region of interest" description="Disordered" evidence="16">
    <location>
        <begin position="334"/>
        <end position="359"/>
    </location>
</feature>
<feature type="transmembrane region" description="Helical" evidence="17">
    <location>
        <begin position="368"/>
        <end position="392"/>
    </location>
</feature>
<dbReference type="GO" id="GO:0005886">
    <property type="term" value="C:plasma membrane"/>
    <property type="evidence" value="ECO:0007669"/>
    <property type="project" value="UniProtKB-SubCell"/>
</dbReference>
<feature type="compositionally biased region" description="Basic and acidic residues" evidence="16">
    <location>
        <begin position="80"/>
        <end position="91"/>
    </location>
</feature>
<evidence type="ECO:0000256" key="3">
    <source>
        <dbReference type="ARBA" id="ARBA00008773"/>
    </source>
</evidence>
<feature type="compositionally biased region" description="Polar residues" evidence="16">
    <location>
        <begin position="92"/>
        <end position="103"/>
    </location>
</feature>
<evidence type="ECO:0000256" key="15">
    <source>
        <dbReference type="ARBA" id="ARBA00043078"/>
    </source>
</evidence>
<keyword evidence="17" id="KW-1133">Transmembrane helix</keyword>
<evidence type="ECO:0000256" key="1">
    <source>
        <dbReference type="ARBA" id="ARBA00000382"/>
    </source>
</evidence>
<dbReference type="eggNOG" id="ENOG502QTKT">
    <property type="taxonomic scope" value="Eukaryota"/>
</dbReference>
<dbReference type="STRING" id="644352.J3NUQ4"/>
<dbReference type="GO" id="GO:0009986">
    <property type="term" value="C:cell surface"/>
    <property type="evidence" value="ECO:0007669"/>
    <property type="project" value="TreeGrafter"/>
</dbReference>
<protein>
    <recommendedName>
        <fullName evidence="4">glucan endo-1,3-beta-D-glucosidase</fullName>
        <ecNumber evidence="4">3.2.1.39</ecNumber>
    </recommendedName>
    <alternativeName>
        <fullName evidence="15">Endo-1,3-beta-glucanase btgC</fullName>
    </alternativeName>
    <alternativeName>
        <fullName evidence="14">Laminarinase btgC</fullName>
    </alternativeName>
</protein>
<gene>
    <name evidence="19" type="primary">20345468</name>
    <name evidence="18" type="ORF">GGTG_05010</name>
</gene>
<evidence type="ECO:0000256" key="5">
    <source>
        <dbReference type="ARBA" id="ARBA00022475"/>
    </source>
</evidence>
<evidence type="ECO:0000256" key="4">
    <source>
        <dbReference type="ARBA" id="ARBA00012780"/>
    </source>
</evidence>
<dbReference type="GO" id="GO:0005576">
    <property type="term" value="C:extracellular region"/>
    <property type="evidence" value="ECO:0007669"/>
    <property type="project" value="TreeGrafter"/>
</dbReference>
<reference evidence="18" key="3">
    <citation type="submission" date="2010-09" db="EMBL/GenBank/DDBJ databases">
        <title>Annotation of Gaeumannomyces graminis var. tritici R3-111a-1.</title>
        <authorList>
            <consortium name="The Broad Institute Genome Sequencing Platform"/>
            <person name="Ma L.-J."/>
            <person name="Dead R."/>
            <person name="Young S.K."/>
            <person name="Zeng Q."/>
            <person name="Gargeya S."/>
            <person name="Fitzgerald M."/>
            <person name="Haas B."/>
            <person name="Abouelleil A."/>
            <person name="Alvarado L."/>
            <person name="Arachchi H.M."/>
            <person name="Berlin A."/>
            <person name="Brown A."/>
            <person name="Chapman S.B."/>
            <person name="Chen Z."/>
            <person name="Dunbar C."/>
            <person name="Freedman E."/>
            <person name="Gearin G."/>
            <person name="Gellesch M."/>
            <person name="Goldberg J."/>
            <person name="Griggs A."/>
            <person name="Gujja S."/>
            <person name="Heiman D."/>
            <person name="Howarth C."/>
            <person name="Larson L."/>
            <person name="Lui A."/>
            <person name="MacDonald P.J.P."/>
            <person name="Mehta T."/>
            <person name="Montmayeur A."/>
            <person name="Murphy C."/>
            <person name="Neiman D."/>
            <person name="Pearson M."/>
            <person name="Priest M."/>
            <person name="Roberts A."/>
            <person name="Saif S."/>
            <person name="Shea T."/>
            <person name="Shenoy N."/>
            <person name="Sisk P."/>
            <person name="Stolte C."/>
            <person name="Sykes S."/>
            <person name="Yandava C."/>
            <person name="Wortman J."/>
            <person name="Nusbaum C."/>
            <person name="Birren B."/>
        </authorList>
    </citation>
    <scope>NUCLEOTIDE SEQUENCE</scope>
    <source>
        <strain evidence="18">R3-111a-1</strain>
    </source>
</reference>
<keyword evidence="9" id="KW-0325">Glycoprotein</keyword>
<evidence type="ECO:0000256" key="13">
    <source>
        <dbReference type="ARBA" id="ARBA00037649"/>
    </source>
</evidence>
<evidence type="ECO:0000256" key="14">
    <source>
        <dbReference type="ARBA" id="ARBA00042373"/>
    </source>
</evidence>
<keyword evidence="11" id="KW-0961">Cell wall biogenesis/degradation</keyword>
<dbReference type="InterPro" id="IPR017853">
    <property type="entry name" value="GH"/>
</dbReference>
<evidence type="ECO:0000256" key="6">
    <source>
        <dbReference type="ARBA" id="ARBA00022801"/>
    </source>
</evidence>
<dbReference type="EC" id="3.2.1.39" evidence="4"/>
<keyword evidence="20" id="KW-1185">Reference proteome</keyword>
<keyword evidence="10" id="KW-0119">Carbohydrate metabolism</keyword>
<keyword evidence="7" id="KW-0735">Signal-anchor</keyword>
<dbReference type="RefSeq" id="XP_009221073.1">
    <property type="nucleotide sequence ID" value="XM_009222809.1"/>
</dbReference>